<organism evidence="2 3">
    <name type="scientific">Spodoptera exigua</name>
    <name type="common">Beet armyworm</name>
    <name type="synonym">Noctua fulgens</name>
    <dbReference type="NCBI Taxonomy" id="7107"/>
    <lineage>
        <taxon>Eukaryota</taxon>
        <taxon>Metazoa</taxon>
        <taxon>Ecdysozoa</taxon>
        <taxon>Arthropoda</taxon>
        <taxon>Hexapoda</taxon>
        <taxon>Insecta</taxon>
        <taxon>Pterygota</taxon>
        <taxon>Neoptera</taxon>
        <taxon>Endopterygota</taxon>
        <taxon>Lepidoptera</taxon>
        <taxon>Glossata</taxon>
        <taxon>Ditrysia</taxon>
        <taxon>Noctuoidea</taxon>
        <taxon>Noctuidae</taxon>
        <taxon>Amphipyrinae</taxon>
        <taxon>Spodoptera</taxon>
    </lineage>
</organism>
<feature type="compositionally biased region" description="Low complexity" evidence="1">
    <location>
        <begin position="222"/>
        <end position="240"/>
    </location>
</feature>
<proteinExistence type="predicted"/>
<reference evidence="2" key="1">
    <citation type="journal article" date="2021" name="G3 (Bethesda)">
        <title>Genome and transcriptome analysis of the beet armyworm Spodoptera exigua reveals targets for pest control. .</title>
        <authorList>
            <person name="Simon S."/>
            <person name="Breeschoten T."/>
            <person name="Jansen H.J."/>
            <person name="Dirks R.P."/>
            <person name="Schranz M.E."/>
            <person name="Ros V.I.D."/>
        </authorList>
    </citation>
    <scope>NUCLEOTIDE SEQUENCE</scope>
    <source>
        <strain evidence="2">TB_SE_WUR_2020</strain>
    </source>
</reference>
<sequence>MYTDGLAVFKLDLAQLTSAGEAAGATFNLLIYARNLKGESEKTLLENIAFNDAARRTVAAALGATLAAGGLAIAALCARRRRATPPHKHPPGDMLELSDGGRRYVVAYTIKPSPDLKTPDPQPDILNAPGNMMNSENQPSAPILDETDEWPSIKEVRGDWSKAGALTPNSDLVPSRQEDVLNQNLQPLGSNFRPSYVVTNSPTLGSPNFVCPNGNLSSPFGSQTLSGPTLSSGSLATSTLHRNKGKGNVRRREHVLAENLPGPESCV</sequence>
<evidence type="ECO:0000313" key="2">
    <source>
        <dbReference type="EMBL" id="KAH9636637.1"/>
    </source>
</evidence>
<evidence type="ECO:0000313" key="3">
    <source>
        <dbReference type="Proteomes" id="UP000814243"/>
    </source>
</evidence>
<dbReference type="EMBL" id="JACEFF010000488">
    <property type="protein sequence ID" value="KAH9636637.1"/>
    <property type="molecule type" value="Genomic_DNA"/>
</dbReference>
<accession>A0A922MIE2</accession>
<dbReference type="Proteomes" id="UP000814243">
    <property type="component" value="Unassembled WGS sequence"/>
</dbReference>
<feature type="region of interest" description="Disordered" evidence="1">
    <location>
        <begin position="222"/>
        <end position="267"/>
    </location>
</feature>
<comment type="caution">
    <text evidence="2">The sequence shown here is derived from an EMBL/GenBank/DDBJ whole genome shotgun (WGS) entry which is preliminary data.</text>
</comment>
<evidence type="ECO:0000256" key="1">
    <source>
        <dbReference type="SAM" id="MobiDB-lite"/>
    </source>
</evidence>
<name>A0A922MIE2_SPOEX</name>
<gene>
    <name evidence="2" type="ORF">HF086_003455</name>
</gene>
<dbReference type="AlphaFoldDB" id="A0A922MIE2"/>
<feature type="compositionally biased region" description="Basic residues" evidence="1">
    <location>
        <begin position="241"/>
        <end position="253"/>
    </location>
</feature>
<protein>
    <submittedName>
        <fullName evidence="2">Uncharacterized protein</fullName>
    </submittedName>
</protein>